<proteinExistence type="predicted"/>
<evidence type="ECO:0000256" key="6">
    <source>
        <dbReference type="ARBA" id="ARBA00023157"/>
    </source>
</evidence>
<dbReference type="Pfam" id="PF12534">
    <property type="entry name" value="Pannexin_like"/>
    <property type="match status" value="1"/>
</dbReference>
<keyword evidence="4" id="KW-1133">Transmembrane helix</keyword>
<organism evidence="8 9">
    <name type="scientific">Exaiptasia diaphana</name>
    <name type="common">Tropical sea anemone</name>
    <name type="synonym">Aiptasia pulchella</name>
    <dbReference type="NCBI Taxonomy" id="2652724"/>
    <lineage>
        <taxon>Eukaryota</taxon>
        <taxon>Metazoa</taxon>
        <taxon>Cnidaria</taxon>
        <taxon>Anthozoa</taxon>
        <taxon>Hexacorallia</taxon>
        <taxon>Actiniaria</taxon>
        <taxon>Aiptasiidae</taxon>
        <taxon>Exaiptasia</taxon>
    </lineage>
</organism>
<accession>A0A913YV82</accession>
<comment type="subcellular location">
    <subcellularLocation>
        <location evidence="1">Cell membrane</location>
    </subcellularLocation>
</comment>
<keyword evidence="5" id="KW-0472">Membrane</keyword>
<dbReference type="RefSeq" id="XP_028519114.1">
    <property type="nucleotide sequence ID" value="XM_028663313.1"/>
</dbReference>
<evidence type="ECO:0000256" key="5">
    <source>
        <dbReference type="ARBA" id="ARBA00023136"/>
    </source>
</evidence>
<evidence type="ECO:0000313" key="8">
    <source>
        <dbReference type="EnsemblMetazoa" id="XP_028519114.1"/>
    </source>
</evidence>
<keyword evidence="6" id="KW-1015">Disulfide bond</keyword>
<name>A0A913YV82_EXADI</name>
<keyword evidence="2" id="KW-1003">Cell membrane</keyword>
<feature type="domain" description="LRRC8 pannexin-like TM region" evidence="7">
    <location>
        <begin position="1"/>
        <end position="103"/>
    </location>
</feature>
<evidence type="ECO:0000256" key="1">
    <source>
        <dbReference type="ARBA" id="ARBA00004236"/>
    </source>
</evidence>
<evidence type="ECO:0000259" key="7">
    <source>
        <dbReference type="Pfam" id="PF12534"/>
    </source>
</evidence>
<evidence type="ECO:0000313" key="9">
    <source>
        <dbReference type="Proteomes" id="UP000887567"/>
    </source>
</evidence>
<dbReference type="OMA" id="RTAVHCT"/>
<sequence>MFPVDQLQRFQVINPDHKFIKPWWDTFTDYIATALLMMAVLAGVMQATQSDLVCVPAIDCSLSHNQSFNHSGVCQGSKSTMLLKLPDRRLYDYVETVCGRTAVHCTRGQLQS</sequence>
<dbReference type="GeneID" id="110252805"/>
<dbReference type="EnsemblMetazoa" id="XM_028663313.1">
    <property type="protein sequence ID" value="XP_028519114.1"/>
    <property type="gene ID" value="LOC110252805"/>
</dbReference>
<dbReference type="KEGG" id="epa:110252805"/>
<protein>
    <recommendedName>
        <fullName evidence="7">LRRC8 pannexin-like TM region domain-containing protein</fullName>
    </recommendedName>
</protein>
<dbReference type="Proteomes" id="UP000887567">
    <property type="component" value="Unplaced"/>
</dbReference>
<keyword evidence="9" id="KW-1185">Reference proteome</keyword>
<evidence type="ECO:0000256" key="3">
    <source>
        <dbReference type="ARBA" id="ARBA00022692"/>
    </source>
</evidence>
<reference evidence="8" key="1">
    <citation type="submission" date="2022-11" db="UniProtKB">
        <authorList>
            <consortium name="EnsemblMetazoa"/>
        </authorList>
    </citation>
    <scope>IDENTIFICATION</scope>
</reference>
<keyword evidence="3" id="KW-0812">Transmembrane</keyword>
<dbReference type="InterPro" id="IPR021040">
    <property type="entry name" value="LRRC8_Pannexin-like"/>
</dbReference>
<dbReference type="GO" id="GO:0005886">
    <property type="term" value="C:plasma membrane"/>
    <property type="evidence" value="ECO:0007669"/>
    <property type="project" value="UniProtKB-SubCell"/>
</dbReference>
<evidence type="ECO:0000256" key="4">
    <source>
        <dbReference type="ARBA" id="ARBA00022989"/>
    </source>
</evidence>
<evidence type="ECO:0000256" key="2">
    <source>
        <dbReference type="ARBA" id="ARBA00022475"/>
    </source>
</evidence>
<dbReference type="AlphaFoldDB" id="A0A913YV82"/>
<dbReference type="OrthoDB" id="676979at2759"/>